<dbReference type="STRING" id="1618358.UX80_C0008G0032"/>
<protein>
    <submittedName>
        <fullName evidence="2">Uncharacterized protein</fullName>
    </submittedName>
</protein>
<sequence>MTNLAQFLLVVVIITLTLLLVFVAFEAVLLLRDIRAAVKQFNGKSPKELSAHLRRFFHQSGRPLKPS</sequence>
<keyword evidence="1" id="KW-0812">Transmembrane</keyword>
<keyword evidence="1" id="KW-1133">Transmembrane helix</keyword>
<accession>A0A0G1RKS0</accession>
<organism evidence="2 3">
    <name type="scientific">Candidatus Amesbacteria bacterium GW2011_GWA2_47_11b</name>
    <dbReference type="NCBI Taxonomy" id="1618358"/>
    <lineage>
        <taxon>Bacteria</taxon>
        <taxon>Candidatus Amesiibacteriota</taxon>
    </lineage>
</organism>
<keyword evidence="1" id="KW-0472">Membrane</keyword>
<dbReference type="AlphaFoldDB" id="A0A0G1RKS0"/>
<comment type="caution">
    <text evidence="2">The sequence shown here is derived from an EMBL/GenBank/DDBJ whole genome shotgun (WGS) entry which is preliminary data.</text>
</comment>
<dbReference type="Proteomes" id="UP000034307">
    <property type="component" value="Unassembled WGS sequence"/>
</dbReference>
<proteinExistence type="predicted"/>
<evidence type="ECO:0000313" key="2">
    <source>
        <dbReference type="EMBL" id="KKU57919.1"/>
    </source>
</evidence>
<reference evidence="2 3" key="1">
    <citation type="journal article" date="2015" name="Nature">
        <title>rRNA introns, odd ribosomes, and small enigmatic genomes across a large radiation of phyla.</title>
        <authorList>
            <person name="Brown C.T."/>
            <person name="Hug L.A."/>
            <person name="Thomas B.C."/>
            <person name="Sharon I."/>
            <person name="Castelle C.J."/>
            <person name="Singh A."/>
            <person name="Wilkins M.J."/>
            <person name="Williams K.H."/>
            <person name="Banfield J.F."/>
        </authorList>
    </citation>
    <scope>NUCLEOTIDE SEQUENCE [LARGE SCALE GENOMIC DNA]</scope>
</reference>
<dbReference type="EMBL" id="LCNO01000008">
    <property type="protein sequence ID" value="KKU57919.1"/>
    <property type="molecule type" value="Genomic_DNA"/>
</dbReference>
<feature type="transmembrane region" description="Helical" evidence="1">
    <location>
        <begin position="6"/>
        <end position="31"/>
    </location>
</feature>
<gene>
    <name evidence="2" type="ORF">UX80_C0008G0032</name>
</gene>
<evidence type="ECO:0000313" key="3">
    <source>
        <dbReference type="Proteomes" id="UP000034307"/>
    </source>
</evidence>
<name>A0A0G1RKS0_9BACT</name>
<evidence type="ECO:0000256" key="1">
    <source>
        <dbReference type="SAM" id="Phobius"/>
    </source>
</evidence>